<reference evidence="10 11" key="1">
    <citation type="submission" date="2021-01" db="EMBL/GenBank/DDBJ databases">
        <title>Brevundimonas vitis sp. nov., an bacterium isolated from grape (Vitis vinifera).</title>
        <authorList>
            <person name="Jiang L."/>
            <person name="Lee J."/>
        </authorList>
    </citation>
    <scope>NUCLEOTIDE SEQUENCE [LARGE SCALE GENOMIC DNA]</scope>
    <source>
        <strain evidence="10 11">GRTSA-9</strain>
    </source>
</reference>
<sequence length="402" mass="44415">MNFTLDPEDAAFQAEMRTLIRDLLPEGIARRGRRGFHATHDDIRDWMRILNARGLAATHWPVEHGGTDWSPLRKHLFQVELRAAGAPVPDQAALELVGPVIYTFGDAGQKARYLPEILNGDTFWCQGFSEPNAGSDLASLKTSAVRDGDHYVVNGQKTWTSEAHKADMMFALVRTDADARPQAGISFLLIDMKSPGVSVRPIYTINEGLSVNEVFFDNVRVPVENLVGEENRGWGYAKFLLTNERTMSAETPHTAFDLAMVKDIARRELRDGRPLIEDPLFAARLARFEIELMALQAAVYRVLHMAEDDPALNATASVLKLRGSELRQRIADLAVEALGDHGLAVFPDVEGQDNMDVLAPVPPAPDHAAGWLSRAMFRRATTIYGGANEIQRTIVAKSVLGL</sequence>
<accession>A0ABX7BKX9</accession>
<dbReference type="SUPFAM" id="SSF47203">
    <property type="entry name" value="Acyl-CoA dehydrogenase C-terminal domain-like"/>
    <property type="match status" value="1"/>
</dbReference>
<name>A0ABX7BKX9_9CAUL</name>
<evidence type="ECO:0000259" key="9">
    <source>
        <dbReference type="Pfam" id="PF02771"/>
    </source>
</evidence>
<dbReference type="EMBL" id="CP067977">
    <property type="protein sequence ID" value="QQQ17912.1"/>
    <property type="molecule type" value="Genomic_DNA"/>
</dbReference>
<keyword evidence="3 6" id="KW-0285">Flavoprotein</keyword>
<organism evidence="10 11">
    <name type="scientific">Brevundimonas vitisensis</name>
    <dbReference type="NCBI Taxonomy" id="2800818"/>
    <lineage>
        <taxon>Bacteria</taxon>
        <taxon>Pseudomonadati</taxon>
        <taxon>Pseudomonadota</taxon>
        <taxon>Alphaproteobacteria</taxon>
        <taxon>Caulobacterales</taxon>
        <taxon>Caulobacteraceae</taxon>
        <taxon>Brevundimonas</taxon>
    </lineage>
</organism>
<dbReference type="PANTHER" id="PTHR43292">
    <property type="entry name" value="ACYL-COA DEHYDROGENASE"/>
    <property type="match status" value="1"/>
</dbReference>
<dbReference type="Pfam" id="PF00441">
    <property type="entry name" value="Acyl-CoA_dh_1"/>
    <property type="match status" value="1"/>
</dbReference>
<comment type="cofactor">
    <cofactor evidence="1 6">
        <name>FAD</name>
        <dbReference type="ChEBI" id="CHEBI:57692"/>
    </cofactor>
</comment>
<keyword evidence="5 6" id="KW-0560">Oxidoreductase</keyword>
<evidence type="ECO:0000256" key="5">
    <source>
        <dbReference type="ARBA" id="ARBA00023002"/>
    </source>
</evidence>
<proteinExistence type="inferred from homology"/>
<dbReference type="InterPro" id="IPR046373">
    <property type="entry name" value="Acyl-CoA_Oxase/DH_mid-dom_sf"/>
</dbReference>
<keyword evidence="11" id="KW-1185">Reference proteome</keyword>
<dbReference type="Proteomes" id="UP000595448">
    <property type="component" value="Chromosome"/>
</dbReference>
<evidence type="ECO:0000256" key="6">
    <source>
        <dbReference type="RuleBase" id="RU362125"/>
    </source>
</evidence>
<dbReference type="Gene3D" id="2.40.110.10">
    <property type="entry name" value="Butyryl-CoA Dehydrogenase, subunit A, domain 2"/>
    <property type="match status" value="1"/>
</dbReference>
<comment type="similarity">
    <text evidence="2 6">Belongs to the acyl-CoA dehydrogenase family.</text>
</comment>
<evidence type="ECO:0000256" key="3">
    <source>
        <dbReference type="ARBA" id="ARBA00022630"/>
    </source>
</evidence>
<evidence type="ECO:0000259" key="8">
    <source>
        <dbReference type="Pfam" id="PF02770"/>
    </source>
</evidence>
<evidence type="ECO:0000256" key="1">
    <source>
        <dbReference type="ARBA" id="ARBA00001974"/>
    </source>
</evidence>
<feature type="domain" description="Acyl-CoA dehydrogenase/oxidase N-terminal" evidence="9">
    <location>
        <begin position="8"/>
        <end position="121"/>
    </location>
</feature>
<dbReference type="InterPro" id="IPR052161">
    <property type="entry name" value="Mycobact_Acyl-CoA_DH"/>
</dbReference>
<evidence type="ECO:0000256" key="2">
    <source>
        <dbReference type="ARBA" id="ARBA00009347"/>
    </source>
</evidence>
<dbReference type="RefSeq" id="WP_201102287.1">
    <property type="nucleotide sequence ID" value="NZ_CP067977.1"/>
</dbReference>
<dbReference type="PANTHER" id="PTHR43292:SF3">
    <property type="entry name" value="ACYL-COA DEHYDROGENASE FADE29"/>
    <property type="match status" value="1"/>
</dbReference>
<dbReference type="InterPro" id="IPR013786">
    <property type="entry name" value="AcylCoA_DH/ox_N"/>
</dbReference>
<protein>
    <submittedName>
        <fullName evidence="10">Acyl-CoA dehydrogenase family protein</fullName>
    </submittedName>
</protein>
<evidence type="ECO:0000256" key="4">
    <source>
        <dbReference type="ARBA" id="ARBA00022827"/>
    </source>
</evidence>
<dbReference type="Gene3D" id="1.10.540.10">
    <property type="entry name" value="Acyl-CoA dehydrogenase/oxidase, N-terminal domain"/>
    <property type="match status" value="1"/>
</dbReference>
<dbReference type="InterPro" id="IPR009075">
    <property type="entry name" value="AcylCo_DH/oxidase_C"/>
</dbReference>
<feature type="domain" description="Acyl-CoA dehydrogenase/oxidase C-terminal" evidence="7">
    <location>
        <begin position="231"/>
        <end position="400"/>
    </location>
</feature>
<dbReference type="InterPro" id="IPR009100">
    <property type="entry name" value="AcylCoA_DH/oxidase_NM_dom_sf"/>
</dbReference>
<feature type="domain" description="Acyl-CoA oxidase/dehydrogenase middle" evidence="8">
    <location>
        <begin position="125"/>
        <end position="219"/>
    </location>
</feature>
<dbReference type="Pfam" id="PF02770">
    <property type="entry name" value="Acyl-CoA_dh_M"/>
    <property type="match status" value="1"/>
</dbReference>
<dbReference type="InterPro" id="IPR006091">
    <property type="entry name" value="Acyl-CoA_Oxase/DH_mid-dom"/>
</dbReference>
<dbReference type="Gene3D" id="1.20.140.10">
    <property type="entry name" value="Butyryl-CoA Dehydrogenase, subunit A, domain 3"/>
    <property type="match status" value="1"/>
</dbReference>
<dbReference type="InterPro" id="IPR036250">
    <property type="entry name" value="AcylCo_DH-like_C"/>
</dbReference>
<dbReference type="Pfam" id="PF02771">
    <property type="entry name" value="Acyl-CoA_dh_N"/>
    <property type="match status" value="1"/>
</dbReference>
<evidence type="ECO:0000259" key="7">
    <source>
        <dbReference type="Pfam" id="PF00441"/>
    </source>
</evidence>
<dbReference type="InterPro" id="IPR037069">
    <property type="entry name" value="AcylCoA_DH/ox_N_sf"/>
</dbReference>
<evidence type="ECO:0000313" key="11">
    <source>
        <dbReference type="Proteomes" id="UP000595448"/>
    </source>
</evidence>
<gene>
    <name evidence="10" type="ORF">JIP62_11315</name>
</gene>
<dbReference type="SUPFAM" id="SSF56645">
    <property type="entry name" value="Acyl-CoA dehydrogenase NM domain-like"/>
    <property type="match status" value="1"/>
</dbReference>
<evidence type="ECO:0000313" key="10">
    <source>
        <dbReference type="EMBL" id="QQQ17912.1"/>
    </source>
</evidence>
<keyword evidence="4 6" id="KW-0274">FAD</keyword>